<proteinExistence type="predicted"/>
<accession>A0A8H3F823</accession>
<comment type="caution">
    <text evidence="1">The sequence shown here is derived from an EMBL/GenBank/DDBJ whole genome shotgun (WGS) entry which is preliminary data.</text>
</comment>
<evidence type="ECO:0000313" key="2">
    <source>
        <dbReference type="Proteomes" id="UP000664169"/>
    </source>
</evidence>
<reference evidence="1" key="1">
    <citation type="submission" date="2021-03" db="EMBL/GenBank/DDBJ databases">
        <authorList>
            <person name="Tagirdzhanova G."/>
        </authorList>
    </citation>
    <scope>NUCLEOTIDE SEQUENCE</scope>
</reference>
<name>A0A8H3F823_9LECA</name>
<dbReference type="AlphaFoldDB" id="A0A8H3F823"/>
<organism evidence="1 2">
    <name type="scientific">Gomphillus americanus</name>
    <dbReference type="NCBI Taxonomy" id="1940652"/>
    <lineage>
        <taxon>Eukaryota</taxon>
        <taxon>Fungi</taxon>
        <taxon>Dikarya</taxon>
        <taxon>Ascomycota</taxon>
        <taxon>Pezizomycotina</taxon>
        <taxon>Lecanoromycetes</taxon>
        <taxon>OSLEUM clade</taxon>
        <taxon>Ostropomycetidae</taxon>
        <taxon>Ostropales</taxon>
        <taxon>Graphidaceae</taxon>
        <taxon>Gomphilloideae</taxon>
        <taxon>Gomphillus</taxon>
    </lineage>
</organism>
<gene>
    <name evidence="1" type="ORF">GOMPHAMPRED_001814</name>
</gene>
<dbReference type="Proteomes" id="UP000664169">
    <property type="component" value="Unassembled WGS sequence"/>
</dbReference>
<evidence type="ECO:0000313" key="1">
    <source>
        <dbReference type="EMBL" id="CAF9919428.1"/>
    </source>
</evidence>
<sequence>MEGITIPEAGLNSPSYNTPVSYNDSYFSTNTVNTQATTPGEITLGGFHTIIVTPKNLGSIAALERAFIEFEPFKKFCCAFCADDGVTCKCQALPTTTHSRPPGSKKKLLRYLAQEQAEADHIQAATLAYLLVLEKHVPFGLAFNLDQQAKCGRMNGQLEHVKYRIADVRRALELLDDDLCAVPTGILEACTLFRPVLANCLGNARENHICFKLNFKLFTK</sequence>
<dbReference type="EMBL" id="CAJPDQ010000014">
    <property type="protein sequence ID" value="CAF9919428.1"/>
    <property type="molecule type" value="Genomic_DNA"/>
</dbReference>
<protein>
    <submittedName>
        <fullName evidence="1">Uncharacterized protein</fullName>
    </submittedName>
</protein>
<dbReference type="OrthoDB" id="5416921at2759"/>
<keyword evidence="2" id="KW-1185">Reference proteome</keyword>